<evidence type="ECO:0000256" key="8">
    <source>
        <dbReference type="ARBA" id="ARBA00023029"/>
    </source>
</evidence>
<dbReference type="SMART" id="SM00493">
    <property type="entry name" value="TOPRIM"/>
    <property type="match status" value="1"/>
</dbReference>
<dbReference type="EMBL" id="CABR01000128">
    <property type="protein sequence ID" value="CBI11230.1"/>
    <property type="molecule type" value="Genomic_DNA"/>
</dbReference>
<evidence type="ECO:0000256" key="3">
    <source>
        <dbReference type="ARBA" id="ARBA00012891"/>
    </source>
</evidence>
<dbReference type="Pfam" id="PF01131">
    <property type="entry name" value="Topoisom_bac"/>
    <property type="match status" value="1"/>
</dbReference>
<dbReference type="Pfam" id="PF13368">
    <property type="entry name" value="Toprim_C_rpt"/>
    <property type="match status" value="3"/>
</dbReference>
<comment type="caution">
    <text evidence="18">The sequence shown here is derived from an EMBL/GenBank/DDBJ whole genome shotgun (WGS) entry which is preliminary data.</text>
</comment>
<evidence type="ECO:0000259" key="17">
    <source>
        <dbReference type="PROSITE" id="PS52039"/>
    </source>
</evidence>
<gene>
    <name evidence="18" type="primary">topA</name>
    <name evidence="18" type="ORF">CARN7_2043</name>
</gene>
<evidence type="ECO:0000256" key="6">
    <source>
        <dbReference type="ARBA" id="ARBA00022833"/>
    </source>
</evidence>
<keyword evidence="8" id="KW-0799">Topoisomerase</keyword>
<keyword evidence="9" id="KW-0238">DNA-binding</keyword>
<dbReference type="Pfam" id="PF01396">
    <property type="entry name" value="Zn_ribbon_Top1"/>
    <property type="match status" value="1"/>
</dbReference>
<keyword evidence="4" id="KW-0479">Metal-binding</keyword>
<dbReference type="SUPFAM" id="SSF56712">
    <property type="entry name" value="Prokaryotic type I DNA topoisomerase"/>
    <property type="match status" value="1"/>
</dbReference>
<dbReference type="EC" id="5.6.2.1" evidence="3"/>
<accession>E6QVF7</accession>
<dbReference type="InterPro" id="IPR013498">
    <property type="entry name" value="Topo_IA_Znf"/>
</dbReference>
<feature type="compositionally biased region" description="Low complexity" evidence="15">
    <location>
        <begin position="828"/>
        <end position="866"/>
    </location>
</feature>
<dbReference type="GO" id="GO:0003917">
    <property type="term" value="F:DNA topoisomerase type I (single strand cut, ATP-independent) activity"/>
    <property type="evidence" value="ECO:0007669"/>
    <property type="project" value="UniProtKB-EC"/>
</dbReference>
<dbReference type="AlphaFoldDB" id="E6QVF7"/>
<dbReference type="Pfam" id="PF01751">
    <property type="entry name" value="Toprim"/>
    <property type="match status" value="1"/>
</dbReference>
<evidence type="ECO:0000313" key="18">
    <source>
        <dbReference type="EMBL" id="CBI11230.1"/>
    </source>
</evidence>
<dbReference type="Gene3D" id="1.10.290.10">
    <property type="entry name" value="Topoisomerase I, domain 4"/>
    <property type="match status" value="1"/>
</dbReference>
<dbReference type="Gene3D" id="1.10.460.10">
    <property type="entry name" value="Topoisomerase I, domain 2"/>
    <property type="match status" value="1"/>
</dbReference>
<evidence type="ECO:0000256" key="7">
    <source>
        <dbReference type="ARBA" id="ARBA00022842"/>
    </source>
</evidence>
<dbReference type="GO" id="GO:0006265">
    <property type="term" value="P:DNA topological change"/>
    <property type="evidence" value="ECO:0007669"/>
    <property type="project" value="InterPro"/>
</dbReference>
<evidence type="ECO:0000256" key="14">
    <source>
        <dbReference type="ARBA" id="ARBA00032877"/>
    </source>
</evidence>
<evidence type="ECO:0000259" key="16">
    <source>
        <dbReference type="PROSITE" id="PS50880"/>
    </source>
</evidence>
<evidence type="ECO:0000256" key="12">
    <source>
        <dbReference type="ARBA" id="ARBA00031985"/>
    </source>
</evidence>
<dbReference type="SMART" id="SM00437">
    <property type="entry name" value="TOP1Ac"/>
    <property type="match status" value="1"/>
</dbReference>
<keyword evidence="6" id="KW-0862">Zinc</keyword>
<evidence type="ECO:0000256" key="10">
    <source>
        <dbReference type="ARBA" id="ARBA00023235"/>
    </source>
</evidence>
<evidence type="ECO:0000256" key="9">
    <source>
        <dbReference type="ARBA" id="ARBA00023125"/>
    </source>
</evidence>
<evidence type="ECO:0000256" key="11">
    <source>
        <dbReference type="ARBA" id="ARBA00030003"/>
    </source>
</evidence>
<keyword evidence="10 18" id="KW-0413">Isomerase</keyword>
<dbReference type="InterPro" id="IPR003602">
    <property type="entry name" value="Topo_IA_DNA-bd_dom"/>
</dbReference>
<dbReference type="InterPro" id="IPR003601">
    <property type="entry name" value="Topo_IA_2"/>
</dbReference>
<dbReference type="GO" id="GO:0005694">
    <property type="term" value="C:chromosome"/>
    <property type="evidence" value="ECO:0007669"/>
    <property type="project" value="InterPro"/>
</dbReference>
<dbReference type="PROSITE" id="PS52039">
    <property type="entry name" value="TOPO_IA_2"/>
    <property type="match status" value="1"/>
</dbReference>
<dbReference type="PANTHER" id="PTHR42785">
    <property type="entry name" value="DNA TOPOISOMERASE, TYPE IA, CORE"/>
    <property type="match status" value="1"/>
</dbReference>
<dbReference type="Gene3D" id="3.30.65.10">
    <property type="entry name" value="Bacterial Topoisomerase I, domain 1"/>
    <property type="match status" value="1"/>
</dbReference>
<dbReference type="InterPro" id="IPR023405">
    <property type="entry name" value="Topo_IA_core_domain"/>
</dbReference>
<evidence type="ECO:0000256" key="2">
    <source>
        <dbReference type="ARBA" id="ARBA00009446"/>
    </source>
</evidence>
<sequence>MSTLVIVESPSKAKTLKKYLGEDYEILASYGHVRDLVPKNGAVDTEHDFAMQYQLIERNERHVASILKAARKADRILLATDPDREGEAIAWHLSEILREARITPKVPIARIEFHEVTPTAILEAVAHPREVAMPLVDAQQARRALDYLVGFNLSPLLWRKISPGLSAGRVQSPALRLIVEREIEIERFVAREYWTVHLDSHKAQQPFSARLVQFDGNKLEQFSLPDQTAMQAVLDQLLAARTASVLNIEKKRKVRHAAAPFTTSTLQQEAVRKLGMTTDRVMRTAQQLYEGIDTGKGATGLITYMRTDAVNLAKDAIADVRQYIDSHFSADYLPDAPVYYRNKSKNAQEAHEAIRPTAIARTPDSLRPFLTSDQAKLYELIWKRTLACQMTPAQFDTVSVDLAVGQGQHRFRANGQVLAFPGFIAVYQENLDDSAEETDTRLPALEVGETLPIDKLYSEQHHTQAPPRYTEASLVKTLEEYGIGRPSTYASIISTLKDREYVDLDKKRFVPTPTGRLVNCFLTTHFTHYVDYDFTARLEDKLDDVANGEMPYIPLLGEFWREFSATLQAKADVARGCPIEDEVCPKCGGKLFLQASKRGLFIGCSNYPECDFTRPFNQTAEQEPVVLGADPATGQDIHLLNGRYGWYVQVGATPEDKTIKPRRASWPKAIPIEHATLAQALILLSLPRTLGLHPETGLEIVANIGRFGPYLQHNGKFKSIPKTDDVYSVELPRALEILSQPAGPRAQAMAGKPLGEHPEDKKPVTLHEGRYGWYVKHGALNATLPKDISSEEITLDDALILLAQRAEKAPVKKTRAKASSSAKKKVAAKTATKPASKKTAASKAEPVVKKTTAAKPATKPKAATKPGSKTVSKARKTTAGE</sequence>
<dbReference type="Gene3D" id="3.40.50.140">
    <property type="match status" value="1"/>
</dbReference>
<dbReference type="InterPro" id="IPR013825">
    <property type="entry name" value="Topo_IA_cen_sub2"/>
</dbReference>
<evidence type="ECO:0000256" key="1">
    <source>
        <dbReference type="ARBA" id="ARBA00000213"/>
    </source>
</evidence>
<dbReference type="HAMAP" id="MF_00952">
    <property type="entry name" value="Topoisom_1_prok"/>
    <property type="match status" value="1"/>
</dbReference>
<comment type="catalytic activity">
    <reaction evidence="1">
        <text>ATP-independent breakage of single-stranded DNA, followed by passage and rejoining.</text>
        <dbReference type="EC" id="5.6.2.1"/>
    </reaction>
</comment>
<dbReference type="InterPro" id="IPR006171">
    <property type="entry name" value="TOPRIM_dom"/>
</dbReference>
<dbReference type="PROSITE" id="PS00396">
    <property type="entry name" value="TOPO_IA_1"/>
    <property type="match status" value="1"/>
</dbReference>
<dbReference type="Gene3D" id="2.70.20.10">
    <property type="entry name" value="Topoisomerase I, domain 3"/>
    <property type="match status" value="1"/>
</dbReference>
<feature type="domain" description="Topo IA-type catalytic" evidence="17">
    <location>
        <begin position="132"/>
        <end position="567"/>
    </location>
</feature>
<dbReference type="GO" id="GO:0008270">
    <property type="term" value="F:zinc ion binding"/>
    <property type="evidence" value="ECO:0007669"/>
    <property type="project" value="UniProtKB-KW"/>
</dbReference>
<dbReference type="InterPro" id="IPR013497">
    <property type="entry name" value="Topo_IA_cen"/>
</dbReference>
<name>E6QVF7_9ZZZZ</name>
<dbReference type="PRINTS" id="PR00417">
    <property type="entry name" value="PRTPISMRASEI"/>
</dbReference>
<dbReference type="InterPro" id="IPR034149">
    <property type="entry name" value="TOPRIM_TopoI"/>
</dbReference>
<feature type="compositionally biased region" description="Basic residues" evidence="15">
    <location>
        <begin position="811"/>
        <end position="827"/>
    </location>
</feature>
<reference evidence="18" key="1">
    <citation type="submission" date="2009-10" db="EMBL/GenBank/DDBJ databases">
        <title>Diversity of trophic interactions inside an arsenic-rich microbial ecosystem.</title>
        <authorList>
            <person name="Bertin P.N."/>
            <person name="Heinrich-Salmeron A."/>
            <person name="Pelletier E."/>
            <person name="Goulhen-Chollet F."/>
            <person name="Arsene-Ploetze F."/>
            <person name="Gallien S."/>
            <person name="Calteau A."/>
            <person name="Vallenet D."/>
            <person name="Casiot C."/>
            <person name="Chane-Woon-Ming B."/>
            <person name="Giloteaux L."/>
            <person name="Barakat M."/>
            <person name="Bonnefoy V."/>
            <person name="Bruneel O."/>
            <person name="Chandler M."/>
            <person name="Cleiss J."/>
            <person name="Duran R."/>
            <person name="Elbaz-Poulichet F."/>
            <person name="Fonknechten N."/>
            <person name="Lauga B."/>
            <person name="Mornico D."/>
            <person name="Ortet P."/>
            <person name="Schaeffer C."/>
            <person name="Siguier P."/>
            <person name="Alexander Thil Smith A."/>
            <person name="Van Dorsselaer A."/>
            <person name="Weissenbach J."/>
            <person name="Medigue C."/>
            <person name="Le Paslier D."/>
        </authorList>
    </citation>
    <scope>NUCLEOTIDE SEQUENCE</scope>
</reference>
<dbReference type="InterPro" id="IPR013826">
    <property type="entry name" value="Topo_IA_cen_sub3"/>
</dbReference>
<feature type="region of interest" description="Disordered" evidence="15">
    <location>
        <begin position="809"/>
        <end position="881"/>
    </location>
</feature>
<dbReference type="CDD" id="cd03363">
    <property type="entry name" value="TOPRIM_TopoIA_TopoI"/>
    <property type="match status" value="1"/>
</dbReference>
<dbReference type="InterPro" id="IPR025589">
    <property type="entry name" value="Toprim_C_rpt"/>
</dbReference>
<dbReference type="SMART" id="SM00436">
    <property type="entry name" value="TOP1Bc"/>
    <property type="match status" value="1"/>
</dbReference>
<dbReference type="SUPFAM" id="SSF57783">
    <property type="entry name" value="Zinc beta-ribbon"/>
    <property type="match status" value="1"/>
</dbReference>
<protein>
    <recommendedName>
        <fullName evidence="3">DNA topoisomerase</fullName>
        <ecNumber evidence="3">5.6.2.1</ecNumber>
    </recommendedName>
    <alternativeName>
        <fullName evidence="14">Omega-protein</fullName>
    </alternativeName>
    <alternativeName>
        <fullName evidence="13">Relaxing enzyme</fullName>
    </alternativeName>
    <alternativeName>
        <fullName evidence="11">Swivelase</fullName>
    </alternativeName>
    <alternativeName>
        <fullName evidence="12">Untwisting enzyme</fullName>
    </alternativeName>
</protein>
<dbReference type="NCBIfam" id="TIGR01051">
    <property type="entry name" value="topA_bact"/>
    <property type="match status" value="1"/>
</dbReference>
<evidence type="ECO:0000256" key="4">
    <source>
        <dbReference type="ARBA" id="ARBA00022723"/>
    </source>
</evidence>
<dbReference type="GO" id="GO:0003677">
    <property type="term" value="F:DNA binding"/>
    <property type="evidence" value="ECO:0007669"/>
    <property type="project" value="UniProtKB-KW"/>
</dbReference>
<feature type="domain" description="Toprim" evidence="16">
    <location>
        <begin position="2"/>
        <end position="117"/>
    </location>
</feature>
<organism evidence="18">
    <name type="scientific">mine drainage metagenome</name>
    <dbReference type="NCBI Taxonomy" id="410659"/>
    <lineage>
        <taxon>unclassified sequences</taxon>
        <taxon>metagenomes</taxon>
        <taxon>ecological metagenomes</taxon>
    </lineage>
</organism>
<comment type="similarity">
    <text evidence="2">Belongs to the type IA topoisomerase family.</text>
</comment>
<keyword evidence="5" id="KW-0863">Zinc-finger</keyword>
<evidence type="ECO:0000256" key="5">
    <source>
        <dbReference type="ARBA" id="ARBA00022771"/>
    </source>
</evidence>
<dbReference type="CDD" id="cd00186">
    <property type="entry name" value="TOP1Ac"/>
    <property type="match status" value="1"/>
</dbReference>
<proteinExistence type="inferred from homology"/>
<dbReference type="PROSITE" id="PS50880">
    <property type="entry name" value="TOPRIM"/>
    <property type="match status" value="1"/>
</dbReference>
<dbReference type="InterPro" id="IPR013824">
    <property type="entry name" value="Topo_IA_cen_sub1"/>
</dbReference>
<keyword evidence="7" id="KW-0460">Magnesium</keyword>
<feature type="compositionally biased region" description="Basic residues" evidence="15">
    <location>
        <begin position="872"/>
        <end position="881"/>
    </location>
</feature>
<evidence type="ECO:0000256" key="13">
    <source>
        <dbReference type="ARBA" id="ARBA00032235"/>
    </source>
</evidence>
<dbReference type="InterPro" id="IPR028612">
    <property type="entry name" value="Topoisom_1_IA"/>
</dbReference>
<evidence type="ECO:0000256" key="15">
    <source>
        <dbReference type="SAM" id="MobiDB-lite"/>
    </source>
</evidence>
<dbReference type="InterPro" id="IPR000380">
    <property type="entry name" value="Topo_IA"/>
</dbReference>
<dbReference type="PANTHER" id="PTHR42785:SF1">
    <property type="entry name" value="DNA TOPOISOMERASE"/>
    <property type="match status" value="1"/>
</dbReference>
<dbReference type="InterPro" id="IPR023406">
    <property type="entry name" value="Topo_IA_AS"/>
</dbReference>
<dbReference type="InterPro" id="IPR005733">
    <property type="entry name" value="TopoI_bac-type"/>
</dbReference>